<keyword evidence="3" id="KW-1185">Reference proteome</keyword>
<accession>A0A285R6Y9</accession>
<dbReference type="RefSeq" id="WP_097071651.1">
    <property type="nucleotide sequence ID" value="NZ_OBMQ01000001.1"/>
</dbReference>
<keyword evidence="1" id="KW-0472">Membrane</keyword>
<feature type="transmembrane region" description="Helical" evidence="1">
    <location>
        <begin position="142"/>
        <end position="163"/>
    </location>
</feature>
<dbReference type="AlphaFoldDB" id="A0A285R6Y9"/>
<dbReference type="InterPro" id="IPR025671">
    <property type="entry name" value="HXXEE"/>
</dbReference>
<sequence length="168" mass="19481">MEIETLIWLFVIAFIFHDFEEIIMVERWMQNNSSKIYKVLPKHQADQVMKQFSMTTAQFAVAVLVMFLFVSSSTFIAIQFNNLYMFIIITLVFFLHSFTHIGQAIIFRSITPGVITSIVILIPYSIILYHSLLSNNIIDWKTIFLCLPFTILIAPVVLFAHWVGKKAI</sequence>
<reference evidence="3" key="1">
    <citation type="submission" date="2017-08" db="EMBL/GenBank/DDBJ databases">
        <authorList>
            <person name="Varghese N."/>
            <person name="Submissions S."/>
        </authorList>
    </citation>
    <scope>NUCLEOTIDE SEQUENCE [LARGE SCALE GENOMIC DNA]</scope>
    <source>
        <strain evidence="3">JC22</strain>
    </source>
</reference>
<protein>
    <submittedName>
        <fullName evidence="2">Uncharacterized protein with HXXEE motif</fullName>
    </submittedName>
</protein>
<feature type="transmembrane region" description="Helical" evidence="1">
    <location>
        <begin position="113"/>
        <end position="130"/>
    </location>
</feature>
<dbReference type="OrthoDB" id="5195477at2"/>
<name>A0A285R6Y9_9BACL</name>
<feature type="transmembrane region" description="Helical" evidence="1">
    <location>
        <begin position="84"/>
        <end position="106"/>
    </location>
</feature>
<evidence type="ECO:0000313" key="3">
    <source>
        <dbReference type="Proteomes" id="UP000219636"/>
    </source>
</evidence>
<proteinExistence type="predicted"/>
<keyword evidence="1" id="KW-1133">Transmembrane helix</keyword>
<dbReference type="Proteomes" id="UP000219636">
    <property type="component" value="Unassembled WGS sequence"/>
</dbReference>
<dbReference type="EMBL" id="OBMQ01000001">
    <property type="protein sequence ID" value="SOB89863.1"/>
    <property type="molecule type" value="Genomic_DNA"/>
</dbReference>
<gene>
    <name evidence="2" type="ORF">SAMN05880501_10159</name>
</gene>
<evidence type="ECO:0000313" key="2">
    <source>
        <dbReference type="EMBL" id="SOB89863.1"/>
    </source>
</evidence>
<organism evidence="2 3">
    <name type="scientific">Ureibacillus xyleni</name>
    <dbReference type="NCBI Taxonomy" id="614648"/>
    <lineage>
        <taxon>Bacteria</taxon>
        <taxon>Bacillati</taxon>
        <taxon>Bacillota</taxon>
        <taxon>Bacilli</taxon>
        <taxon>Bacillales</taxon>
        <taxon>Caryophanaceae</taxon>
        <taxon>Ureibacillus</taxon>
    </lineage>
</organism>
<feature type="transmembrane region" description="Helical" evidence="1">
    <location>
        <begin position="6"/>
        <end position="25"/>
    </location>
</feature>
<evidence type="ECO:0000256" key="1">
    <source>
        <dbReference type="SAM" id="Phobius"/>
    </source>
</evidence>
<dbReference type="Pfam" id="PF13787">
    <property type="entry name" value="HXXEE"/>
    <property type="match status" value="1"/>
</dbReference>
<keyword evidence="1" id="KW-0812">Transmembrane</keyword>
<feature type="transmembrane region" description="Helical" evidence="1">
    <location>
        <begin position="59"/>
        <end position="78"/>
    </location>
</feature>